<dbReference type="SUPFAM" id="SSF46689">
    <property type="entry name" value="Homeodomain-like"/>
    <property type="match status" value="1"/>
</dbReference>
<feature type="domain" description="HTH tetR-type" evidence="3">
    <location>
        <begin position="15"/>
        <end position="75"/>
    </location>
</feature>
<dbReference type="InterPro" id="IPR036271">
    <property type="entry name" value="Tet_transcr_reg_TetR-rel_C_sf"/>
</dbReference>
<dbReference type="SUPFAM" id="SSF48498">
    <property type="entry name" value="Tetracyclin repressor-like, C-terminal domain"/>
    <property type="match status" value="1"/>
</dbReference>
<dbReference type="InterPro" id="IPR009057">
    <property type="entry name" value="Homeodomain-like_sf"/>
</dbReference>
<reference evidence="5" key="1">
    <citation type="journal article" date="2019" name="Int. J. Syst. Evol. Microbiol.">
        <title>The Global Catalogue of Microorganisms (GCM) 10K type strain sequencing project: providing services to taxonomists for standard genome sequencing and annotation.</title>
        <authorList>
            <consortium name="The Broad Institute Genomics Platform"/>
            <consortium name="The Broad Institute Genome Sequencing Center for Infectious Disease"/>
            <person name="Wu L."/>
            <person name="Ma J."/>
        </authorList>
    </citation>
    <scope>NUCLEOTIDE SEQUENCE [LARGE SCALE GENOMIC DNA]</scope>
    <source>
        <strain evidence="5">CGMCC 1.12664</strain>
    </source>
</reference>
<gene>
    <name evidence="4" type="ORF">GCM10011360_26850</name>
</gene>
<dbReference type="EMBL" id="BMFJ01000001">
    <property type="protein sequence ID" value="GGE37670.1"/>
    <property type="molecule type" value="Genomic_DNA"/>
</dbReference>
<organism evidence="4 5">
    <name type="scientific">Primorskyibacter flagellatus</name>
    <dbReference type="NCBI Taxonomy" id="1387277"/>
    <lineage>
        <taxon>Bacteria</taxon>
        <taxon>Pseudomonadati</taxon>
        <taxon>Pseudomonadota</taxon>
        <taxon>Alphaproteobacteria</taxon>
        <taxon>Rhodobacterales</taxon>
        <taxon>Roseobacteraceae</taxon>
        <taxon>Primorskyibacter</taxon>
    </lineage>
</organism>
<protein>
    <recommendedName>
        <fullName evidence="3">HTH tetR-type domain-containing protein</fullName>
    </recommendedName>
</protein>
<dbReference type="PANTHER" id="PTHR30055">
    <property type="entry name" value="HTH-TYPE TRANSCRIPTIONAL REGULATOR RUTR"/>
    <property type="match status" value="1"/>
</dbReference>
<proteinExistence type="predicted"/>
<dbReference type="Proteomes" id="UP000612855">
    <property type="component" value="Unassembled WGS sequence"/>
</dbReference>
<dbReference type="Pfam" id="PF00440">
    <property type="entry name" value="TetR_N"/>
    <property type="match status" value="1"/>
</dbReference>
<comment type="caution">
    <text evidence="4">The sequence shown here is derived from an EMBL/GenBank/DDBJ whole genome shotgun (WGS) entry which is preliminary data.</text>
</comment>
<dbReference type="AlphaFoldDB" id="A0A917EHT6"/>
<evidence type="ECO:0000313" key="4">
    <source>
        <dbReference type="EMBL" id="GGE37670.1"/>
    </source>
</evidence>
<name>A0A917EHT6_9RHOB</name>
<dbReference type="GO" id="GO:0000976">
    <property type="term" value="F:transcription cis-regulatory region binding"/>
    <property type="evidence" value="ECO:0007669"/>
    <property type="project" value="TreeGrafter"/>
</dbReference>
<evidence type="ECO:0000256" key="1">
    <source>
        <dbReference type="ARBA" id="ARBA00023125"/>
    </source>
</evidence>
<keyword evidence="1 2" id="KW-0238">DNA-binding</keyword>
<accession>A0A917EHT6</accession>
<dbReference type="InterPro" id="IPR050109">
    <property type="entry name" value="HTH-type_TetR-like_transc_reg"/>
</dbReference>
<evidence type="ECO:0000259" key="3">
    <source>
        <dbReference type="PROSITE" id="PS50977"/>
    </source>
</evidence>
<dbReference type="PANTHER" id="PTHR30055:SF146">
    <property type="entry name" value="HTH-TYPE TRANSCRIPTIONAL DUAL REGULATOR CECR"/>
    <property type="match status" value="1"/>
</dbReference>
<dbReference type="RefSeq" id="WP_188478171.1">
    <property type="nucleotide sequence ID" value="NZ_BMFJ01000001.1"/>
</dbReference>
<dbReference type="InterPro" id="IPR001647">
    <property type="entry name" value="HTH_TetR"/>
</dbReference>
<dbReference type="GO" id="GO:0003700">
    <property type="term" value="F:DNA-binding transcription factor activity"/>
    <property type="evidence" value="ECO:0007669"/>
    <property type="project" value="TreeGrafter"/>
</dbReference>
<keyword evidence="5" id="KW-1185">Reference proteome</keyword>
<feature type="DNA-binding region" description="H-T-H motif" evidence="2">
    <location>
        <begin position="38"/>
        <end position="57"/>
    </location>
</feature>
<evidence type="ECO:0000256" key="2">
    <source>
        <dbReference type="PROSITE-ProRule" id="PRU00335"/>
    </source>
</evidence>
<dbReference type="Gene3D" id="1.10.357.10">
    <property type="entry name" value="Tetracycline Repressor, domain 2"/>
    <property type="match status" value="1"/>
</dbReference>
<sequence>MLFVDPDPDESPTASRRRREIALAARAEVMEKGFEGLRMRSVADRAGINVATLDYHAGGKDGLVALIARSIAEDFRAQHLSTDRSGMTGIEELAQEIRDFREIRLAYPDIHPVMGSLARRSVSDPEIARYSVPMKQFWHDKLTQMVARGIADGTVRGDIDPGLTARLLIWAMVGLGSPENAGLSFPAHATELLRLVATGPVNHFTGDFR</sequence>
<evidence type="ECO:0000313" key="5">
    <source>
        <dbReference type="Proteomes" id="UP000612855"/>
    </source>
</evidence>
<dbReference type="PROSITE" id="PS50977">
    <property type="entry name" value="HTH_TETR_2"/>
    <property type="match status" value="1"/>
</dbReference>